<comment type="subcellular location">
    <subcellularLocation>
        <location evidence="2">Cytoplasm</location>
    </subcellularLocation>
</comment>
<dbReference type="Gene3D" id="2.60.40.150">
    <property type="entry name" value="C2 domain"/>
    <property type="match status" value="1"/>
</dbReference>
<feature type="compositionally biased region" description="Gly residues" evidence="11">
    <location>
        <begin position="770"/>
        <end position="785"/>
    </location>
</feature>
<evidence type="ECO:0000259" key="12">
    <source>
        <dbReference type="PROSITE" id="PS50004"/>
    </source>
</evidence>
<dbReference type="PROSITE" id="PS50004">
    <property type="entry name" value="C2"/>
    <property type="match status" value="1"/>
</dbReference>
<evidence type="ECO:0000256" key="3">
    <source>
        <dbReference type="ARBA" id="ARBA00004906"/>
    </source>
</evidence>
<dbReference type="CDD" id="cd08691">
    <property type="entry name" value="C2_NEDL1-like"/>
    <property type="match status" value="1"/>
</dbReference>
<dbReference type="Pfam" id="PF00632">
    <property type="entry name" value="HECT"/>
    <property type="match status" value="2"/>
</dbReference>
<dbReference type="GO" id="GO:0061630">
    <property type="term" value="F:ubiquitin protein ligase activity"/>
    <property type="evidence" value="ECO:0007669"/>
    <property type="project" value="UniProtKB-EC"/>
</dbReference>
<feature type="compositionally biased region" description="Low complexity" evidence="11">
    <location>
        <begin position="540"/>
        <end position="578"/>
    </location>
</feature>
<reference evidence="15 16" key="1">
    <citation type="submission" date="2024-09" db="EMBL/GenBank/DDBJ databases">
        <title>A chromosome-level genome assembly of Gray's grenadier anchovy, Coilia grayii.</title>
        <authorList>
            <person name="Fu Z."/>
        </authorList>
    </citation>
    <scope>NUCLEOTIDE SEQUENCE [LARGE SCALE GENOMIC DNA]</scope>
    <source>
        <strain evidence="15">G4</strain>
        <tissue evidence="15">Muscle</tissue>
    </source>
</reference>
<keyword evidence="9 10" id="KW-0833">Ubl conjugation pathway</keyword>
<dbReference type="FunFam" id="2.60.40.150:FF:000035">
    <property type="entry name" value="LOW QUALITY PROTEIN: E3 ubiquitin-protein ligase HECW2"/>
    <property type="match status" value="1"/>
</dbReference>
<evidence type="ECO:0000256" key="7">
    <source>
        <dbReference type="ARBA" id="ARBA00022679"/>
    </source>
</evidence>
<dbReference type="FunFam" id="2.20.70.10:FF:000007">
    <property type="entry name" value="E3 ubiquitin-protein ligase HECW2 isoform X1"/>
    <property type="match status" value="1"/>
</dbReference>
<feature type="region of interest" description="Disordered" evidence="11">
    <location>
        <begin position="839"/>
        <end position="926"/>
    </location>
</feature>
<feature type="region of interest" description="Disordered" evidence="11">
    <location>
        <begin position="979"/>
        <end position="1021"/>
    </location>
</feature>
<evidence type="ECO:0000256" key="2">
    <source>
        <dbReference type="ARBA" id="ARBA00004496"/>
    </source>
</evidence>
<feature type="compositionally biased region" description="Acidic residues" evidence="11">
    <location>
        <begin position="475"/>
        <end position="502"/>
    </location>
</feature>
<feature type="region of interest" description="Disordered" evidence="11">
    <location>
        <begin position="751"/>
        <end position="790"/>
    </location>
</feature>
<dbReference type="InterPro" id="IPR050409">
    <property type="entry name" value="E3_ubiq-protein_ligase"/>
</dbReference>
<dbReference type="Pfam" id="PF00168">
    <property type="entry name" value="C2"/>
    <property type="match status" value="1"/>
</dbReference>
<dbReference type="SUPFAM" id="SSF51045">
    <property type="entry name" value="WW domain"/>
    <property type="match status" value="2"/>
</dbReference>
<dbReference type="InterPro" id="IPR000008">
    <property type="entry name" value="C2_dom"/>
</dbReference>
<dbReference type="SMART" id="SM00119">
    <property type="entry name" value="HECTc"/>
    <property type="match status" value="1"/>
</dbReference>
<comment type="caution">
    <text evidence="15">The sequence shown here is derived from an EMBL/GenBank/DDBJ whole genome shotgun (WGS) entry which is preliminary data.</text>
</comment>
<feature type="domain" description="WW" evidence="13">
    <location>
        <begin position="1097"/>
        <end position="1130"/>
    </location>
</feature>
<dbReference type="SMART" id="SM00456">
    <property type="entry name" value="WW"/>
    <property type="match status" value="2"/>
</dbReference>
<dbReference type="Gene3D" id="2.20.70.10">
    <property type="match status" value="2"/>
</dbReference>
<feature type="compositionally biased region" description="Basic and acidic residues" evidence="11">
    <location>
        <begin position="691"/>
        <end position="706"/>
    </location>
</feature>
<feature type="compositionally biased region" description="Acidic residues" evidence="11">
    <location>
        <begin position="438"/>
        <end position="453"/>
    </location>
</feature>
<evidence type="ECO:0000256" key="1">
    <source>
        <dbReference type="ARBA" id="ARBA00000885"/>
    </source>
</evidence>
<gene>
    <name evidence="15" type="ORF">ACEWY4_019244</name>
</gene>
<dbReference type="InterPro" id="IPR040524">
    <property type="entry name" value="HECW1_helix"/>
</dbReference>
<dbReference type="InterPro" id="IPR001202">
    <property type="entry name" value="WW_dom"/>
</dbReference>
<keyword evidence="6" id="KW-0597">Phosphoprotein</keyword>
<feature type="compositionally biased region" description="Basic and acidic residues" evidence="11">
    <location>
        <begin position="873"/>
        <end position="884"/>
    </location>
</feature>
<evidence type="ECO:0000256" key="11">
    <source>
        <dbReference type="SAM" id="MobiDB-lite"/>
    </source>
</evidence>
<dbReference type="FunFam" id="3.90.1750.10:FF:000004">
    <property type="entry name" value="E3 ubiquitin-protein ligase HECW2 isoform X1"/>
    <property type="match status" value="1"/>
</dbReference>
<evidence type="ECO:0000256" key="4">
    <source>
        <dbReference type="ARBA" id="ARBA00012485"/>
    </source>
</evidence>
<accession>A0ABD1JFI1</accession>
<feature type="compositionally biased region" description="Acidic residues" evidence="11">
    <location>
        <begin position="666"/>
        <end position="680"/>
    </location>
</feature>
<dbReference type="SUPFAM" id="SSF49562">
    <property type="entry name" value="C2 domain (Calcium/lipid-binding domain, CaLB)"/>
    <property type="match status" value="1"/>
</dbReference>
<evidence type="ECO:0000259" key="14">
    <source>
        <dbReference type="PROSITE" id="PS50237"/>
    </source>
</evidence>
<feature type="compositionally biased region" description="Polar residues" evidence="11">
    <location>
        <begin position="1280"/>
        <end position="1289"/>
    </location>
</feature>
<dbReference type="PANTHER" id="PTHR11254:SF79">
    <property type="entry name" value="E3 UBIQUITIN-PROTEIN LIGASE HECW1"/>
    <property type="match status" value="1"/>
</dbReference>
<evidence type="ECO:0000256" key="10">
    <source>
        <dbReference type="PROSITE-ProRule" id="PRU00104"/>
    </source>
</evidence>
<proteinExistence type="predicted"/>
<evidence type="ECO:0000256" key="9">
    <source>
        <dbReference type="ARBA" id="ARBA00022786"/>
    </source>
</evidence>
<dbReference type="CDD" id="cd00201">
    <property type="entry name" value="WW"/>
    <property type="match status" value="2"/>
</dbReference>
<dbReference type="Proteomes" id="UP001591681">
    <property type="component" value="Unassembled WGS sequence"/>
</dbReference>
<dbReference type="InterPro" id="IPR032348">
    <property type="entry name" value="HECW_N"/>
</dbReference>
<dbReference type="InterPro" id="IPR000569">
    <property type="entry name" value="HECT_dom"/>
</dbReference>
<keyword evidence="8" id="KW-0677">Repeat</keyword>
<dbReference type="EC" id="2.3.2.26" evidence="4"/>
<dbReference type="SUPFAM" id="SSF56204">
    <property type="entry name" value="Hect, E3 ligase catalytic domain"/>
    <property type="match status" value="2"/>
</dbReference>
<dbReference type="Pfam" id="PF00397">
    <property type="entry name" value="WW"/>
    <property type="match status" value="2"/>
</dbReference>
<keyword evidence="16" id="KW-1185">Reference proteome</keyword>
<keyword evidence="5" id="KW-0963">Cytoplasm</keyword>
<dbReference type="InterPro" id="IPR035983">
    <property type="entry name" value="Hect_E3_ubiquitin_ligase"/>
</dbReference>
<feature type="region of interest" description="Disordered" evidence="11">
    <location>
        <begin position="366"/>
        <end position="605"/>
    </location>
</feature>
<dbReference type="PROSITE" id="PS01159">
    <property type="entry name" value="WW_DOMAIN_1"/>
    <property type="match status" value="2"/>
</dbReference>
<feature type="compositionally biased region" description="Acidic residues" evidence="11">
    <location>
        <begin position="398"/>
        <end position="407"/>
    </location>
</feature>
<comment type="catalytic activity">
    <reaction evidence="1">
        <text>S-ubiquitinyl-[E2 ubiquitin-conjugating enzyme]-L-cysteine + [acceptor protein]-L-lysine = [E2 ubiquitin-conjugating enzyme]-L-cysteine + N(6)-ubiquitinyl-[acceptor protein]-L-lysine.</text>
        <dbReference type="EC" id="2.3.2.26"/>
    </reaction>
</comment>
<dbReference type="InterPro" id="IPR036020">
    <property type="entry name" value="WW_dom_sf"/>
</dbReference>
<dbReference type="FunFam" id="3.90.1750.10:FF:000036">
    <property type="entry name" value="E3 ubiquitin-protein ligase HECW2"/>
    <property type="match status" value="1"/>
</dbReference>
<feature type="domain" description="WW" evidence="13">
    <location>
        <begin position="918"/>
        <end position="951"/>
    </location>
</feature>
<evidence type="ECO:0000256" key="8">
    <source>
        <dbReference type="ARBA" id="ARBA00022737"/>
    </source>
</evidence>
<feature type="compositionally biased region" description="Acidic residues" evidence="11">
    <location>
        <begin position="850"/>
        <end position="860"/>
    </location>
</feature>
<protein>
    <recommendedName>
        <fullName evidence="4">HECT-type E3 ubiquitin transferase</fullName>
        <ecNumber evidence="4">2.3.2.26</ecNumber>
    </recommendedName>
</protein>
<feature type="region of interest" description="Disordered" evidence="11">
    <location>
        <begin position="660"/>
        <end position="731"/>
    </location>
</feature>
<dbReference type="FunFam" id="3.30.2160.10:FF:000005">
    <property type="entry name" value="E3 ubiquitin-protein ligase HECW2 isoform X1"/>
    <property type="match status" value="1"/>
</dbReference>
<name>A0ABD1JFI1_9TELE</name>
<evidence type="ECO:0000259" key="13">
    <source>
        <dbReference type="PROSITE" id="PS50020"/>
    </source>
</evidence>
<evidence type="ECO:0000313" key="16">
    <source>
        <dbReference type="Proteomes" id="UP001591681"/>
    </source>
</evidence>
<feature type="active site" description="Glycyl thioester intermediate" evidence="10">
    <location>
        <position position="1692"/>
    </location>
</feature>
<keyword evidence="7" id="KW-0808">Transferase</keyword>
<dbReference type="Pfam" id="PF18436">
    <property type="entry name" value="HECW1_helix"/>
    <property type="match status" value="1"/>
</dbReference>
<dbReference type="Gene3D" id="3.90.1750.10">
    <property type="entry name" value="Hect, E3 ligase catalytic domains"/>
    <property type="match status" value="1"/>
</dbReference>
<dbReference type="PROSITE" id="PS50237">
    <property type="entry name" value="HECT"/>
    <property type="match status" value="1"/>
</dbReference>
<evidence type="ECO:0000313" key="15">
    <source>
        <dbReference type="EMBL" id="KAL2085924.1"/>
    </source>
</evidence>
<evidence type="ECO:0000256" key="5">
    <source>
        <dbReference type="ARBA" id="ARBA00022490"/>
    </source>
</evidence>
<dbReference type="InterPro" id="IPR035892">
    <property type="entry name" value="C2_domain_sf"/>
</dbReference>
<dbReference type="PROSITE" id="PS50020">
    <property type="entry name" value="WW_DOMAIN_2"/>
    <property type="match status" value="2"/>
</dbReference>
<feature type="compositionally biased region" description="Acidic residues" evidence="11">
    <location>
        <begin position="707"/>
        <end position="716"/>
    </location>
</feature>
<dbReference type="GO" id="GO:0005737">
    <property type="term" value="C:cytoplasm"/>
    <property type="evidence" value="ECO:0007669"/>
    <property type="project" value="UniProtKB-SubCell"/>
</dbReference>
<sequence>MPSVVTVEHMICRAYSWRVIMLLNLCSVKNLYQNRLLGLAAMASPSRSSQGRRRCKDGAARFSFAPEQYLNGGHDPLALTRSTSDTDLVSSDSRSTLMVSTSCYSIGQSQDMVICWDIREEVDPGDWIGMYLIDEVLSENFLDYKNRGVNGSHRGQIVWKIDSSSCFVESETKICFKYYHGVSGALRATTPSVTVKNLSVMLLKPVAHPEVTQSLGSRRLISFSLSDFQAMGLKKGMFFNPDPYLKISIQPGKHSSFPALPHHGQEKRSGIVCNTINPIWQRECFNFVSLPTDVLEIEVKDKFAKSRPIIKRFLGKLCVPVQRLLEKHAIGDRVVSYTLGRRLPTDHVSGQLQFRFELTSSIHPDDEEASLCAEPEHPVAPDNRQAEDHQQEDPVIAADDEDDDNPPVDDAISLGPDMPDLPEDGGPDGTTEQVKELEEQDEQEQEQMQDEAEERPQASSPTAVEPEHPAPADMEVAEEEPPEETQEDVGVVEESAEVEEDTTSAPLPEEQDPAAEEVAKAEPPVEELEEEERQVEEGEGCSAPAAEAAEGSEGQEAMVEGQAEAEATGGEAGSAESSCPQAEARGEAEGAAESEAYTEDEATSRCLRMRAVLKRKNRPCSLPVSELETVIASACGEPETPRSHYIRIHQLLHSLPSAHQLHGSQDDEEDDGALDPEITDDTTLKPAVVKRRGEGGEVGEVDGRQGEEEEEEDEEGSEARSPSTIPACPGPCCRRTLPRSLSIERLSELNQLLEGEHRSPTSTRLDSEEGGGGRGGGGGGGGGGRGPRESECELCDNSCYSTSCYSTSCYSTSCYSNSTGYEGRPRFCSHTRLSSVDSARLSESTVFSSQEEEEEEEENSAFESAPDSVQSSDRGDRDRTRQWGEEEEEEEEEVPEDVRHRGHRCRRDREASPVPGPSGRAPDWEARIDSHGRVFYVDHVNRTTTWQPPTHPAKCRGLQRSNSIQQMEQLNRRYQNIQRTMATDDESGSRRSERNSSTDTETEAPSQATELRREAPSSPVNHQKVTMLLQCPAVKFVTHPEFFTVLHANYGAYRMFTNSTCLKHMILKIRRDARNFERYQHNRDLVTFLNKFADTQLELPRGWEIKTDPQGKSFFVDHNNRATTFIDPRMPLQNGRLPNHLTHRQHLQRLRSYSAGEASEVSRSRGASLVVRPGNSLVAAIRSQYQHESMPLAYNDKIVAFLRQPNVFEMLQERQPSLARNHALREKIHYIRTEGPPGVEKLSCDADVVILLSLFEEEIMSYIPVPAFHPGLSFSPRCSPGSSPQNSPGLQRARAPAPYRRDFEAKLRNFYRKLEAKGYGQGPGKIKLLIRRDHLLEGTFNQVMAYSRKELQRNKLYITFVGEEGLDYSGPSREFFFLLSQELFNPYYGLFEYSANDTYTVQISPMSAFVENHLEWFRFSGRILGLALIHQYLLDAFFTRPFYKALLRLATDLSDLEYLDEEFHQSLQWMKDNDITDILDLTFTVNEEVFGQVTERELKSGGSNIQVTEKNKKEYIERMAKWRVERGVVQQTEALVRGFYEVVDSRLVSVFDARELELVIAGTAEIDLNDWRSNTEYRGALQLHAKTEELDRNGFTVRSHQGATAKKTWVVTKKSEPQRTVRYHDGHIVIRWFWGAVERFNNEQRLRLLQFVTGTSSVPYEGFASLRGSNGLRRFCIEKWGKITSLPRAHTCFNRLDLPSYPSFTMLYEKLLIAVEETSTFGLE</sequence>
<dbReference type="Pfam" id="PF16562">
    <property type="entry name" value="HECW_N"/>
    <property type="match status" value="1"/>
</dbReference>
<evidence type="ECO:0000256" key="6">
    <source>
        <dbReference type="ARBA" id="ARBA00022553"/>
    </source>
</evidence>
<feature type="region of interest" description="Disordered" evidence="11">
    <location>
        <begin position="1276"/>
        <end position="1295"/>
    </location>
</feature>
<dbReference type="InterPro" id="IPR037795">
    <property type="entry name" value="C2_HECW"/>
</dbReference>
<feature type="compositionally biased region" description="Acidic residues" evidence="11">
    <location>
        <begin position="524"/>
        <end position="539"/>
    </location>
</feature>
<dbReference type="FunFam" id="3.30.2410.10:FF:000002">
    <property type="entry name" value="E3 ubiquitin-protein ligase HECW2"/>
    <property type="match status" value="1"/>
</dbReference>
<organism evidence="15 16">
    <name type="scientific">Coilia grayii</name>
    <name type="common">Gray's grenadier anchovy</name>
    <dbReference type="NCBI Taxonomy" id="363190"/>
    <lineage>
        <taxon>Eukaryota</taxon>
        <taxon>Metazoa</taxon>
        <taxon>Chordata</taxon>
        <taxon>Craniata</taxon>
        <taxon>Vertebrata</taxon>
        <taxon>Euteleostomi</taxon>
        <taxon>Actinopterygii</taxon>
        <taxon>Neopterygii</taxon>
        <taxon>Teleostei</taxon>
        <taxon>Clupei</taxon>
        <taxon>Clupeiformes</taxon>
        <taxon>Clupeoidei</taxon>
        <taxon>Engraulidae</taxon>
        <taxon>Coilinae</taxon>
        <taxon>Coilia</taxon>
    </lineage>
</organism>
<dbReference type="Gene3D" id="3.30.2410.10">
    <property type="entry name" value="Hect, E3 ligase catalytic domain"/>
    <property type="match status" value="1"/>
</dbReference>
<dbReference type="Gene3D" id="2.60.40.2840">
    <property type="match status" value="1"/>
</dbReference>
<feature type="compositionally biased region" description="Acidic residues" evidence="11">
    <location>
        <begin position="590"/>
        <end position="601"/>
    </location>
</feature>
<comment type="pathway">
    <text evidence="3">Protein modification; protein ubiquitination.</text>
</comment>
<feature type="compositionally biased region" description="Basic and acidic residues" evidence="11">
    <location>
        <begin position="987"/>
        <end position="996"/>
    </location>
</feature>
<feature type="compositionally biased region" description="Basic and acidic residues" evidence="11">
    <location>
        <begin position="374"/>
        <end position="392"/>
    </location>
</feature>
<feature type="domain" description="HECT" evidence="14">
    <location>
        <begin position="1347"/>
        <end position="1724"/>
    </location>
</feature>
<dbReference type="FunFam" id="2.60.40.2840:FF:000001">
    <property type="entry name" value="E3 ubiquitin-protein ligase HECW2 isoform X1"/>
    <property type="match status" value="1"/>
</dbReference>
<dbReference type="PANTHER" id="PTHR11254">
    <property type="entry name" value="HECT DOMAIN UBIQUITIN-PROTEIN LIGASE"/>
    <property type="match status" value="1"/>
</dbReference>
<dbReference type="CDD" id="cd00078">
    <property type="entry name" value="HECTc"/>
    <property type="match status" value="1"/>
</dbReference>
<dbReference type="Gene3D" id="3.30.2160.10">
    <property type="entry name" value="Hect, E3 ligase catalytic domain"/>
    <property type="match status" value="1"/>
</dbReference>
<feature type="domain" description="C2" evidence="12">
    <location>
        <begin position="207"/>
        <end position="334"/>
    </location>
</feature>
<dbReference type="SMART" id="SM00239">
    <property type="entry name" value="C2"/>
    <property type="match status" value="1"/>
</dbReference>
<dbReference type="EMBL" id="JBHFQA010000016">
    <property type="protein sequence ID" value="KAL2085924.1"/>
    <property type="molecule type" value="Genomic_DNA"/>
</dbReference>
<feature type="compositionally biased region" description="Acidic residues" evidence="11">
    <location>
        <begin position="885"/>
        <end position="895"/>
    </location>
</feature>